<dbReference type="EC" id="2.7.13.3" evidence="3"/>
<dbReference type="GO" id="GO:0000160">
    <property type="term" value="P:phosphorelay signal transduction system"/>
    <property type="evidence" value="ECO:0007669"/>
    <property type="project" value="UniProtKB-KW"/>
</dbReference>
<keyword evidence="5" id="KW-0597">Phosphoprotein</keyword>
<evidence type="ECO:0000313" key="14">
    <source>
        <dbReference type="EMBL" id="TGL84800.1"/>
    </source>
</evidence>
<dbReference type="AlphaFoldDB" id="A0A6N4QIH1"/>
<evidence type="ECO:0000256" key="12">
    <source>
        <dbReference type="SAM" id="Phobius"/>
    </source>
</evidence>
<dbReference type="GO" id="GO:0005524">
    <property type="term" value="F:ATP binding"/>
    <property type="evidence" value="ECO:0007669"/>
    <property type="project" value="UniProtKB-KW"/>
</dbReference>
<dbReference type="CDD" id="cd06225">
    <property type="entry name" value="HAMP"/>
    <property type="match status" value="1"/>
</dbReference>
<evidence type="ECO:0000256" key="6">
    <source>
        <dbReference type="ARBA" id="ARBA00022679"/>
    </source>
</evidence>
<keyword evidence="11 12" id="KW-0472">Membrane</keyword>
<comment type="caution">
    <text evidence="14">The sequence shown here is derived from an EMBL/GenBank/DDBJ whole genome shotgun (WGS) entry which is preliminary data.</text>
</comment>
<evidence type="ECO:0000256" key="10">
    <source>
        <dbReference type="ARBA" id="ARBA00023012"/>
    </source>
</evidence>
<comment type="subcellular location">
    <subcellularLocation>
        <location evidence="2">Cell membrane</location>
        <topology evidence="2">Multi-pass membrane protein</topology>
    </subcellularLocation>
</comment>
<comment type="catalytic activity">
    <reaction evidence="1">
        <text>ATP + protein L-histidine = ADP + protein N-phospho-L-histidine.</text>
        <dbReference type="EC" id="2.7.13.3"/>
    </reaction>
</comment>
<dbReference type="SUPFAM" id="SSF48452">
    <property type="entry name" value="TPR-like"/>
    <property type="match status" value="1"/>
</dbReference>
<evidence type="ECO:0000259" key="13">
    <source>
        <dbReference type="PROSITE" id="PS50885"/>
    </source>
</evidence>
<evidence type="ECO:0000256" key="11">
    <source>
        <dbReference type="ARBA" id="ARBA00023136"/>
    </source>
</evidence>
<dbReference type="SMART" id="SM00304">
    <property type="entry name" value="HAMP"/>
    <property type="match status" value="1"/>
</dbReference>
<dbReference type="Proteomes" id="UP000297613">
    <property type="component" value="Unassembled WGS sequence"/>
</dbReference>
<gene>
    <name evidence="14" type="ORF">EHQ83_09775</name>
</gene>
<dbReference type="InterPro" id="IPR050398">
    <property type="entry name" value="HssS/ArlS-like"/>
</dbReference>
<keyword evidence="10" id="KW-0902">Two-component regulatory system</keyword>
<accession>A0A6N4QIH1</accession>
<name>A0A6N4QIH1_9LEPT</name>
<dbReference type="PANTHER" id="PTHR45528">
    <property type="entry name" value="SENSOR HISTIDINE KINASE CPXA"/>
    <property type="match status" value="1"/>
</dbReference>
<evidence type="ECO:0000313" key="15">
    <source>
        <dbReference type="Proteomes" id="UP000297613"/>
    </source>
</evidence>
<feature type="transmembrane region" description="Helical" evidence="12">
    <location>
        <begin position="257"/>
        <end position="277"/>
    </location>
</feature>
<dbReference type="InterPro" id="IPR001932">
    <property type="entry name" value="PPM-type_phosphatase-like_dom"/>
</dbReference>
<dbReference type="Pfam" id="PF00672">
    <property type="entry name" value="HAMP"/>
    <property type="match status" value="1"/>
</dbReference>
<feature type="transmembrane region" description="Helical" evidence="12">
    <location>
        <begin position="194"/>
        <end position="214"/>
    </location>
</feature>
<evidence type="ECO:0000256" key="5">
    <source>
        <dbReference type="ARBA" id="ARBA00022553"/>
    </source>
</evidence>
<feature type="transmembrane region" description="Helical" evidence="12">
    <location>
        <begin position="12"/>
        <end position="31"/>
    </location>
</feature>
<protein>
    <recommendedName>
        <fullName evidence="3">histidine kinase</fullName>
        <ecNumber evidence="3">2.7.13.3</ecNumber>
    </recommendedName>
</protein>
<keyword evidence="12" id="KW-1133">Transmembrane helix</keyword>
<dbReference type="Gene3D" id="6.10.340.10">
    <property type="match status" value="1"/>
</dbReference>
<evidence type="ECO:0000256" key="9">
    <source>
        <dbReference type="ARBA" id="ARBA00022840"/>
    </source>
</evidence>
<dbReference type="PROSITE" id="PS50885">
    <property type="entry name" value="HAMP"/>
    <property type="match status" value="1"/>
</dbReference>
<dbReference type="InterPro" id="IPR011990">
    <property type="entry name" value="TPR-like_helical_dom_sf"/>
</dbReference>
<feature type="transmembrane region" description="Helical" evidence="12">
    <location>
        <begin position="146"/>
        <end position="164"/>
    </location>
</feature>
<dbReference type="EMBL" id="RQGM01000034">
    <property type="protein sequence ID" value="TGL84800.1"/>
    <property type="molecule type" value="Genomic_DNA"/>
</dbReference>
<keyword evidence="6" id="KW-0808">Transferase</keyword>
<keyword evidence="4" id="KW-1003">Cell membrane</keyword>
<feature type="transmembrane region" description="Helical" evidence="12">
    <location>
        <begin position="226"/>
        <end position="245"/>
    </location>
</feature>
<keyword evidence="12" id="KW-0812">Transmembrane</keyword>
<dbReference type="SUPFAM" id="SSF81606">
    <property type="entry name" value="PP2C-like"/>
    <property type="match status" value="1"/>
</dbReference>
<dbReference type="Gene3D" id="1.25.40.10">
    <property type="entry name" value="Tetratricopeptide repeat domain"/>
    <property type="match status" value="1"/>
</dbReference>
<evidence type="ECO:0000256" key="4">
    <source>
        <dbReference type="ARBA" id="ARBA00022475"/>
    </source>
</evidence>
<feature type="transmembrane region" description="Helical" evidence="12">
    <location>
        <begin position="102"/>
        <end position="121"/>
    </location>
</feature>
<evidence type="ECO:0000256" key="2">
    <source>
        <dbReference type="ARBA" id="ARBA00004651"/>
    </source>
</evidence>
<dbReference type="PANTHER" id="PTHR45528:SF1">
    <property type="entry name" value="SENSOR HISTIDINE KINASE CPXA"/>
    <property type="match status" value="1"/>
</dbReference>
<evidence type="ECO:0000256" key="3">
    <source>
        <dbReference type="ARBA" id="ARBA00012438"/>
    </source>
</evidence>
<feature type="domain" description="HAMP" evidence="13">
    <location>
        <begin position="458"/>
        <end position="510"/>
    </location>
</feature>
<dbReference type="Gene3D" id="3.60.40.10">
    <property type="entry name" value="PPM-type phosphatase domain"/>
    <property type="match status" value="1"/>
</dbReference>
<organism evidence="14 15">
    <name type="scientific">Leptospira yasudae</name>
    <dbReference type="NCBI Taxonomy" id="2202201"/>
    <lineage>
        <taxon>Bacteria</taxon>
        <taxon>Pseudomonadati</taxon>
        <taxon>Spirochaetota</taxon>
        <taxon>Spirochaetia</taxon>
        <taxon>Leptospirales</taxon>
        <taxon>Leptospiraceae</taxon>
        <taxon>Leptospira</taxon>
    </lineage>
</organism>
<sequence>MTDLLQLNYYSIGYISGTLFSSFLLFYLLSLKNKTKQTWLLVCYFFFTFLFNFGFVLRATIFTPEIAKPASFLIALYTCFANLALVSFIYSFPRNRNHKESYIVTLILVLLGICGYLYYVLENISSPITYNFDSQLYEFQSPQSTAPMGILHFLTFLWILFVIVRKTIGEEKEFRNIEIGGLFFRLSSPNARMLRSFGAAIFIHTCFSIIYVLYATKRIPFSYFQIMLTSATSIQLFLYTVIYLNNSPQPSSFMVKIVGVTLVTTLSILGIVSRVMFQINETYFDKLKALEIETILREIEKPANTDLPKDLIYVFSHSSHSNLNGFSNFKLHYSTISSLNQTKTLFQSEAEEIGKYLNQPGRRILTEKEEWEEWEDYHGIEVSSARISKRMYRSLNSSAEEAILLIRYIVRNEDKIYEIGYSFSSYLETVHSIVLKMLSLILFTAVIIFLLFPYLFHAGLIHPLRMLLNGVKEVNEGHYDVSVPIRAEDEIGFLSRSFNHMVSSIRSAQEKLKEFAEILEEKVIERTNELRLSLDKVQELKTKQDADYYLTSLLIQPLSQNRSNSDNVLVEFLTEQKKKFQFKRWSSEIGGDLCVSSKITLKGKSYTVILNGDAMGKSMQGAGGALVLGSVFKAILERSRYLDVMNLFPEQWLKNAFIELHNIFKTFDATMLASGFISLLDDESGLLYYINAAHPLPVYYRSGTASFLPHRFYYRKLGMPINKEVDLFINTFPLQPEDVLIIGSDGRDDILIQDENDVIMNENEDFFLNCVEKGNGLLQNILDEIKLAGEIVDDVSLIRVEYKGSFENAPFEPEKTNEIYSEARREFRQKNYDNAISLLEKVVSENEFHIRNQQILKLLTNSYFQKKDFRKAAEMGLQYNNFYPDDLEGLLIVSESYKNLNNLKRAREFSERLRLRDPDHKQNSEQLHEIHQLLGDLDQLESSNE</sequence>
<keyword evidence="9" id="KW-0067">ATP-binding</keyword>
<dbReference type="InterPro" id="IPR036457">
    <property type="entry name" value="PPM-type-like_dom_sf"/>
</dbReference>
<dbReference type="SUPFAM" id="SSF158472">
    <property type="entry name" value="HAMP domain-like"/>
    <property type="match status" value="1"/>
</dbReference>
<keyword evidence="8" id="KW-0418">Kinase</keyword>
<dbReference type="GO" id="GO:0005886">
    <property type="term" value="C:plasma membrane"/>
    <property type="evidence" value="ECO:0007669"/>
    <property type="project" value="UniProtKB-SubCell"/>
</dbReference>
<dbReference type="InterPro" id="IPR003660">
    <property type="entry name" value="HAMP_dom"/>
</dbReference>
<evidence type="ECO:0000256" key="7">
    <source>
        <dbReference type="ARBA" id="ARBA00022741"/>
    </source>
</evidence>
<feature type="transmembrane region" description="Helical" evidence="12">
    <location>
        <begin position="38"/>
        <end position="57"/>
    </location>
</feature>
<dbReference type="GO" id="GO:0004673">
    <property type="term" value="F:protein histidine kinase activity"/>
    <property type="evidence" value="ECO:0007669"/>
    <property type="project" value="UniProtKB-EC"/>
</dbReference>
<evidence type="ECO:0000256" key="8">
    <source>
        <dbReference type="ARBA" id="ARBA00022777"/>
    </source>
</evidence>
<dbReference type="Pfam" id="PF07228">
    <property type="entry name" value="SpoIIE"/>
    <property type="match status" value="1"/>
</dbReference>
<reference evidence="14 15" key="1">
    <citation type="journal article" date="2019" name="PLoS Negl. Trop. Dis.">
        <title>Revisiting the worldwide diversity of Leptospira species in the environment.</title>
        <authorList>
            <person name="Vincent A.T."/>
            <person name="Schiettekatte O."/>
            <person name="Bourhy P."/>
            <person name="Veyrier F.J."/>
            <person name="Picardeau M."/>
        </authorList>
    </citation>
    <scope>NUCLEOTIDE SEQUENCE [LARGE SCALE GENOMIC DNA]</scope>
    <source>
        <strain evidence="14 15">201702445</strain>
    </source>
</reference>
<feature type="transmembrane region" description="Helical" evidence="12">
    <location>
        <begin position="433"/>
        <end position="456"/>
    </location>
</feature>
<keyword evidence="7" id="KW-0547">Nucleotide-binding</keyword>
<proteinExistence type="predicted"/>
<evidence type="ECO:0000256" key="1">
    <source>
        <dbReference type="ARBA" id="ARBA00000085"/>
    </source>
</evidence>
<feature type="transmembrane region" description="Helical" evidence="12">
    <location>
        <begin position="69"/>
        <end position="90"/>
    </location>
</feature>